<protein>
    <submittedName>
        <fullName evidence="2">Uncharacterized protein</fullName>
    </submittedName>
</protein>
<gene>
    <name evidence="2" type="primary">X975_13968</name>
    <name evidence="2" type="ORF">NPIL_52261</name>
</gene>
<accession>A0A8X6PDD9</accession>
<sequence length="146" mass="16521">METLASESTAETSSARESGRRLGLPPSSIRSILQRVLNQYPYKLQPYHELLQSDTVEREAFASKRYKFPWSPRPPDLTPTDFWLRGYLKSLMYPSRLSNLSELKDASHRKLSCIQPGILHSAVAGFVKRLQCIISCGGGQMEHVLL</sequence>
<feature type="region of interest" description="Disordered" evidence="1">
    <location>
        <begin position="1"/>
        <end position="23"/>
    </location>
</feature>
<name>A0A8X6PDD9_NEPPI</name>
<evidence type="ECO:0000313" key="2">
    <source>
        <dbReference type="EMBL" id="GFT60733.1"/>
    </source>
</evidence>
<dbReference type="GO" id="GO:0003676">
    <property type="term" value="F:nucleic acid binding"/>
    <property type="evidence" value="ECO:0007669"/>
    <property type="project" value="InterPro"/>
</dbReference>
<evidence type="ECO:0000313" key="3">
    <source>
        <dbReference type="Proteomes" id="UP000887013"/>
    </source>
</evidence>
<dbReference type="Gene3D" id="3.30.420.10">
    <property type="entry name" value="Ribonuclease H-like superfamily/Ribonuclease H"/>
    <property type="match status" value="1"/>
</dbReference>
<proteinExistence type="predicted"/>
<dbReference type="EMBL" id="BMAW01114212">
    <property type="protein sequence ID" value="GFT60733.1"/>
    <property type="molecule type" value="Genomic_DNA"/>
</dbReference>
<keyword evidence="3" id="KW-1185">Reference proteome</keyword>
<comment type="caution">
    <text evidence="2">The sequence shown here is derived from an EMBL/GenBank/DDBJ whole genome shotgun (WGS) entry which is preliminary data.</text>
</comment>
<reference evidence="2" key="1">
    <citation type="submission" date="2020-08" db="EMBL/GenBank/DDBJ databases">
        <title>Multicomponent nature underlies the extraordinary mechanical properties of spider dragline silk.</title>
        <authorList>
            <person name="Kono N."/>
            <person name="Nakamura H."/>
            <person name="Mori M."/>
            <person name="Yoshida Y."/>
            <person name="Ohtoshi R."/>
            <person name="Malay A.D."/>
            <person name="Moran D.A.P."/>
            <person name="Tomita M."/>
            <person name="Numata K."/>
            <person name="Arakawa K."/>
        </authorList>
    </citation>
    <scope>NUCLEOTIDE SEQUENCE</scope>
</reference>
<feature type="compositionally biased region" description="Low complexity" evidence="1">
    <location>
        <begin position="1"/>
        <end position="16"/>
    </location>
</feature>
<evidence type="ECO:0000256" key="1">
    <source>
        <dbReference type="SAM" id="MobiDB-lite"/>
    </source>
</evidence>
<dbReference type="Proteomes" id="UP000887013">
    <property type="component" value="Unassembled WGS sequence"/>
</dbReference>
<dbReference type="PANTHER" id="PTHR47326">
    <property type="entry name" value="TRANSPOSABLE ELEMENT TC3 TRANSPOSASE-LIKE PROTEIN"/>
    <property type="match status" value="1"/>
</dbReference>
<dbReference type="AlphaFoldDB" id="A0A8X6PDD9"/>
<organism evidence="2 3">
    <name type="scientific">Nephila pilipes</name>
    <name type="common">Giant wood spider</name>
    <name type="synonym">Nephila maculata</name>
    <dbReference type="NCBI Taxonomy" id="299642"/>
    <lineage>
        <taxon>Eukaryota</taxon>
        <taxon>Metazoa</taxon>
        <taxon>Ecdysozoa</taxon>
        <taxon>Arthropoda</taxon>
        <taxon>Chelicerata</taxon>
        <taxon>Arachnida</taxon>
        <taxon>Araneae</taxon>
        <taxon>Araneomorphae</taxon>
        <taxon>Entelegynae</taxon>
        <taxon>Araneoidea</taxon>
        <taxon>Nephilidae</taxon>
        <taxon>Nephila</taxon>
    </lineage>
</organism>
<dbReference type="PANTHER" id="PTHR47326:SF1">
    <property type="entry name" value="HTH PSQ-TYPE DOMAIN-CONTAINING PROTEIN"/>
    <property type="match status" value="1"/>
</dbReference>
<dbReference type="OrthoDB" id="6430321at2759"/>
<dbReference type="InterPro" id="IPR036397">
    <property type="entry name" value="RNaseH_sf"/>
</dbReference>